<evidence type="ECO:0000313" key="1">
    <source>
        <dbReference type="EMBL" id="GAA0501661.1"/>
    </source>
</evidence>
<keyword evidence="2" id="KW-1185">Reference proteome</keyword>
<gene>
    <name evidence="1" type="ORF">GCM10008937_06460</name>
</gene>
<dbReference type="EMBL" id="BAAADB010000004">
    <property type="protein sequence ID" value="GAA0501661.1"/>
    <property type="molecule type" value="Genomic_DNA"/>
</dbReference>
<name>A0ABN1BP53_9DEIO</name>
<evidence type="ECO:0000313" key="2">
    <source>
        <dbReference type="Proteomes" id="UP001500191"/>
    </source>
</evidence>
<protein>
    <submittedName>
        <fullName evidence="1">Uncharacterized protein</fullName>
    </submittedName>
</protein>
<accession>A0ABN1BP53</accession>
<organism evidence="1 2">
    <name type="scientific">Deinococcus depolymerans</name>
    <dbReference type="NCBI Taxonomy" id="392408"/>
    <lineage>
        <taxon>Bacteria</taxon>
        <taxon>Thermotogati</taxon>
        <taxon>Deinococcota</taxon>
        <taxon>Deinococci</taxon>
        <taxon>Deinococcales</taxon>
        <taxon>Deinococcaceae</taxon>
        <taxon>Deinococcus</taxon>
    </lineage>
</organism>
<sequence length="118" mass="12197">MSGRRADVFVTALGSEGGYVPVGLGWASPEGGWRLRCFARPGAARFGLFLPAGCSGVLPSRVTVHASSGDQVGSGAFVLGLRGVMLQVSAWPAGRSGECWLTARVPAGARLEPVTARR</sequence>
<comment type="caution">
    <text evidence="1">The sequence shown here is derived from an EMBL/GenBank/DDBJ whole genome shotgun (WGS) entry which is preliminary data.</text>
</comment>
<proteinExistence type="predicted"/>
<reference evidence="1 2" key="1">
    <citation type="journal article" date="2019" name="Int. J. Syst. Evol. Microbiol.">
        <title>The Global Catalogue of Microorganisms (GCM) 10K type strain sequencing project: providing services to taxonomists for standard genome sequencing and annotation.</title>
        <authorList>
            <consortium name="The Broad Institute Genomics Platform"/>
            <consortium name="The Broad Institute Genome Sequencing Center for Infectious Disease"/>
            <person name="Wu L."/>
            <person name="Ma J."/>
        </authorList>
    </citation>
    <scope>NUCLEOTIDE SEQUENCE [LARGE SCALE GENOMIC DNA]</scope>
    <source>
        <strain evidence="1 2">JCM 14368</strain>
    </source>
</reference>
<dbReference type="Proteomes" id="UP001500191">
    <property type="component" value="Unassembled WGS sequence"/>
</dbReference>